<dbReference type="InterPro" id="IPR003593">
    <property type="entry name" value="AAA+_ATPase"/>
</dbReference>
<keyword evidence="3 5" id="KW-0067">ATP-binding</keyword>
<dbReference type="EMBL" id="QJSP01000008">
    <property type="protein sequence ID" value="PYE16366.1"/>
    <property type="molecule type" value="Genomic_DNA"/>
</dbReference>
<protein>
    <submittedName>
        <fullName evidence="5">Amino acid/amide ABC transporter ATP-binding protein 1 (HAAT family)</fullName>
    </submittedName>
</protein>
<dbReference type="GO" id="GO:0016887">
    <property type="term" value="F:ATP hydrolysis activity"/>
    <property type="evidence" value="ECO:0007669"/>
    <property type="project" value="InterPro"/>
</dbReference>
<dbReference type="GO" id="GO:0005524">
    <property type="term" value="F:ATP binding"/>
    <property type="evidence" value="ECO:0007669"/>
    <property type="project" value="UniProtKB-KW"/>
</dbReference>
<keyword evidence="6" id="KW-1185">Reference proteome</keyword>
<dbReference type="InterPro" id="IPR051120">
    <property type="entry name" value="ABC_AA/LPS_Transport"/>
</dbReference>
<evidence type="ECO:0000313" key="5">
    <source>
        <dbReference type="EMBL" id="PYE16366.1"/>
    </source>
</evidence>
<dbReference type="CDD" id="cd03219">
    <property type="entry name" value="ABC_Mj1267_LivG_branched"/>
    <property type="match status" value="1"/>
</dbReference>
<evidence type="ECO:0000256" key="1">
    <source>
        <dbReference type="ARBA" id="ARBA00022448"/>
    </source>
</evidence>
<dbReference type="Gene3D" id="3.40.50.300">
    <property type="entry name" value="P-loop containing nucleotide triphosphate hydrolases"/>
    <property type="match status" value="1"/>
</dbReference>
<dbReference type="InterPro" id="IPR027417">
    <property type="entry name" value="P-loop_NTPase"/>
</dbReference>
<organism evidence="5 6">
    <name type="scientific">Williamsia limnetica</name>
    <dbReference type="NCBI Taxonomy" id="882452"/>
    <lineage>
        <taxon>Bacteria</taxon>
        <taxon>Bacillati</taxon>
        <taxon>Actinomycetota</taxon>
        <taxon>Actinomycetes</taxon>
        <taxon>Mycobacteriales</taxon>
        <taxon>Nocardiaceae</taxon>
        <taxon>Williamsia</taxon>
    </lineage>
</organism>
<dbReference type="Pfam" id="PF12399">
    <property type="entry name" value="BCA_ABC_TP_C"/>
    <property type="match status" value="1"/>
</dbReference>
<gene>
    <name evidence="5" type="ORF">DFR67_108117</name>
</gene>
<dbReference type="InterPro" id="IPR003439">
    <property type="entry name" value="ABC_transporter-like_ATP-bd"/>
</dbReference>
<keyword evidence="2" id="KW-0547">Nucleotide-binding</keyword>
<dbReference type="SMART" id="SM00382">
    <property type="entry name" value="AAA"/>
    <property type="match status" value="1"/>
</dbReference>
<proteinExistence type="predicted"/>
<dbReference type="InterPro" id="IPR032823">
    <property type="entry name" value="BCA_ABC_TP_C"/>
</dbReference>
<evidence type="ECO:0000313" key="6">
    <source>
        <dbReference type="Proteomes" id="UP000247591"/>
    </source>
</evidence>
<sequence length="238" mass="25236">MPSQLEVSGVTVSFGGHRALDDVALSAEAGQITGLIGPNGAGKSTLFDVVTGLRKPVSGRVVMDGHDVTRSGPAKRARRGLARTFQRLELFGRLSVRDNLLVAAELGPHRRNAATVVDEIIERLGLAAVAEESADELPTGIARLVEVARALAVKPSLLLLDEPAAGQDPEETERFATLLRTIADRGAAILLVEHDMELVMAVCDQVFVLDLGKIIASGPPEVIRRDQKVLAAYLGAQA</sequence>
<keyword evidence="1" id="KW-0813">Transport</keyword>
<feature type="domain" description="ABC transporter" evidence="4">
    <location>
        <begin position="5"/>
        <end position="236"/>
    </location>
</feature>
<dbReference type="AlphaFoldDB" id="A0A318RJ26"/>
<dbReference type="RefSeq" id="WP_110470240.1">
    <property type="nucleotide sequence ID" value="NZ_QJSP01000008.1"/>
</dbReference>
<dbReference type="PROSITE" id="PS50893">
    <property type="entry name" value="ABC_TRANSPORTER_2"/>
    <property type="match status" value="1"/>
</dbReference>
<dbReference type="Pfam" id="PF00005">
    <property type="entry name" value="ABC_tran"/>
    <property type="match status" value="1"/>
</dbReference>
<dbReference type="OrthoDB" id="3396710at2"/>
<evidence type="ECO:0000256" key="2">
    <source>
        <dbReference type="ARBA" id="ARBA00022741"/>
    </source>
</evidence>
<dbReference type="Proteomes" id="UP000247591">
    <property type="component" value="Unassembled WGS sequence"/>
</dbReference>
<accession>A0A318RJ26</accession>
<dbReference type="SUPFAM" id="SSF52540">
    <property type="entry name" value="P-loop containing nucleoside triphosphate hydrolases"/>
    <property type="match status" value="1"/>
</dbReference>
<evidence type="ECO:0000259" key="4">
    <source>
        <dbReference type="PROSITE" id="PS50893"/>
    </source>
</evidence>
<evidence type="ECO:0000256" key="3">
    <source>
        <dbReference type="ARBA" id="ARBA00022840"/>
    </source>
</evidence>
<dbReference type="GO" id="GO:0005886">
    <property type="term" value="C:plasma membrane"/>
    <property type="evidence" value="ECO:0007669"/>
    <property type="project" value="TreeGrafter"/>
</dbReference>
<reference evidence="5 6" key="1">
    <citation type="submission" date="2018-06" db="EMBL/GenBank/DDBJ databases">
        <title>Genomic Encyclopedia of Type Strains, Phase IV (KMG-IV): sequencing the most valuable type-strain genomes for metagenomic binning, comparative biology and taxonomic classification.</title>
        <authorList>
            <person name="Goeker M."/>
        </authorList>
    </citation>
    <scope>NUCLEOTIDE SEQUENCE [LARGE SCALE GENOMIC DNA]</scope>
    <source>
        <strain evidence="5 6">DSM 45521</strain>
    </source>
</reference>
<comment type="caution">
    <text evidence="5">The sequence shown here is derived from an EMBL/GenBank/DDBJ whole genome shotgun (WGS) entry which is preliminary data.</text>
</comment>
<dbReference type="PANTHER" id="PTHR45772">
    <property type="entry name" value="CONSERVED COMPONENT OF ABC TRANSPORTER FOR NATURAL AMINO ACIDS-RELATED"/>
    <property type="match status" value="1"/>
</dbReference>
<name>A0A318RJ26_WILLI</name>